<dbReference type="Pfam" id="PF04972">
    <property type="entry name" value="BON"/>
    <property type="match status" value="1"/>
</dbReference>
<dbReference type="InterPro" id="IPR007055">
    <property type="entry name" value="BON_dom"/>
</dbReference>
<reference evidence="3 4" key="1">
    <citation type="submission" date="2022-09" db="EMBL/GenBank/DDBJ databases">
        <title>New species of Phenylobacterium.</title>
        <authorList>
            <person name="Mieszkin S."/>
        </authorList>
    </citation>
    <scope>NUCLEOTIDE SEQUENCE [LARGE SCALE GENOMIC DNA]</scope>
    <source>
        <strain evidence="3 4">HK31-G</strain>
    </source>
</reference>
<name>A0ABW6CRL5_9CAUL</name>
<feature type="compositionally biased region" description="Basic and acidic residues" evidence="1">
    <location>
        <begin position="117"/>
        <end position="127"/>
    </location>
</feature>
<dbReference type="PANTHER" id="PTHR34606">
    <property type="entry name" value="BON DOMAIN-CONTAINING PROTEIN"/>
    <property type="match status" value="1"/>
</dbReference>
<dbReference type="RefSeq" id="WP_377371110.1">
    <property type="nucleotide sequence ID" value="NZ_JAOTJD010000038.1"/>
</dbReference>
<proteinExistence type="predicted"/>
<protein>
    <submittedName>
        <fullName evidence="3">BON domain-containing protein</fullName>
    </submittedName>
</protein>
<dbReference type="EMBL" id="JAOTJD010000038">
    <property type="protein sequence ID" value="MFD3265727.1"/>
    <property type="molecule type" value="Genomic_DNA"/>
</dbReference>
<dbReference type="PROSITE" id="PS50914">
    <property type="entry name" value="BON"/>
    <property type="match status" value="1"/>
</dbReference>
<gene>
    <name evidence="3" type="ORF">OCL97_17350</name>
</gene>
<dbReference type="PANTHER" id="PTHR34606:SF15">
    <property type="entry name" value="BON DOMAIN-CONTAINING PROTEIN"/>
    <property type="match status" value="1"/>
</dbReference>
<organism evidence="3 4">
    <name type="scientific">Phenylobacterium ferrooxidans</name>
    <dbReference type="NCBI Taxonomy" id="2982689"/>
    <lineage>
        <taxon>Bacteria</taxon>
        <taxon>Pseudomonadati</taxon>
        <taxon>Pseudomonadota</taxon>
        <taxon>Alphaproteobacteria</taxon>
        <taxon>Caulobacterales</taxon>
        <taxon>Caulobacteraceae</taxon>
        <taxon>Phenylobacterium</taxon>
    </lineage>
</organism>
<evidence type="ECO:0000313" key="4">
    <source>
        <dbReference type="Proteomes" id="UP001598130"/>
    </source>
</evidence>
<dbReference type="InterPro" id="IPR014004">
    <property type="entry name" value="Transpt-assoc_nodulatn_dom_bac"/>
</dbReference>
<feature type="region of interest" description="Disordered" evidence="1">
    <location>
        <begin position="1"/>
        <end position="127"/>
    </location>
</feature>
<keyword evidence="4" id="KW-1185">Reference proteome</keyword>
<dbReference type="Proteomes" id="UP001598130">
    <property type="component" value="Unassembled WGS sequence"/>
</dbReference>
<evidence type="ECO:0000259" key="2">
    <source>
        <dbReference type="PROSITE" id="PS50914"/>
    </source>
</evidence>
<feature type="compositionally biased region" description="Basic and acidic residues" evidence="1">
    <location>
        <begin position="84"/>
        <end position="100"/>
    </location>
</feature>
<accession>A0ABW6CRL5</accession>
<evidence type="ECO:0000313" key="3">
    <source>
        <dbReference type="EMBL" id="MFD3265727.1"/>
    </source>
</evidence>
<evidence type="ECO:0000256" key="1">
    <source>
        <dbReference type="SAM" id="MobiDB-lite"/>
    </source>
</evidence>
<sequence>MGDGSNERGGRPPEYRRNPRHSQDWDEAAADYQAGEDDRPGQGQSFERGYVGPRYGVGSYAGFTGGYGQNGSDPGERVSPYGDRVYRGDGGRQAQEDSRGGRSYGDNGRQGGGRYESSPRQDHPGEYRTYRVTGHRGLGPQGYIRSDERISEDVHDRLTDDDHIDASGITVAVQDGEVTLTGTIGDRRAKHHAEAIIEHIGGVKHVQNNLRFDAGATRRPPAPMGENTVLRDQAEGES</sequence>
<feature type="domain" description="BON" evidence="2">
    <location>
        <begin position="146"/>
        <end position="214"/>
    </location>
</feature>
<comment type="caution">
    <text evidence="3">The sequence shown here is derived from an EMBL/GenBank/DDBJ whole genome shotgun (WGS) entry which is preliminary data.</text>
</comment>
<feature type="region of interest" description="Disordered" evidence="1">
    <location>
        <begin position="214"/>
        <end position="238"/>
    </location>
</feature>
<dbReference type="InterPro" id="IPR051686">
    <property type="entry name" value="Lipoprotein_DolP"/>
</dbReference>
<dbReference type="Gene3D" id="3.30.1340.30">
    <property type="match status" value="1"/>
</dbReference>
<dbReference type="SMART" id="SM00749">
    <property type="entry name" value="BON"/>
    <property type="match status" value="1"/>
</dbReference>
<feature type="compositionally biased region" description="Basic and acidic residues" evidence="1">
    <location>
        <begin position="1"/>
        <end position="24"/>
    </location>
</feature>